<dbReference type="GO" id="GO:0005829">
    <property type="term" value="C:cytosol"/>
    <property type="evidence" value="ECO:0007669"/>
    <property type="project" value="TreeGrafter"/>
</dbReference>
<dbReference type="Gene3D" id="3.30.470.20">
    <property type="entry name" value="ATP-grasp fold, B domain"/>
    <property type="match status" value="1"/>
</dbReference>
<comment type="caution">
    <text evidence="5">The sequence shown here is derived from an EMBL/GenBank/DDBJ whole genome shotgun (WGS) entry which is preliminary data.</text>
</comment>
<dbReference type="Pfam" id="PF02222">
    <property type="entry name" value="ATP-grasp"/>
    <property type="match status" value="1"/>
</dbReference>
<proteinExistence type="predicted"/>
<reference evidence="5" key="2">
    <citation type="journal article" date="2021" name="Data Brief">
        <title>Draft genome sequence data of the facultative, thermophilic, xylanolytic bacterium Paenibacillus sp. strain DA-C8.</title>
        <authorList>
            <person name="Chhe C."/>
            <person name="Uke A."/>
            <person name="Baramee S."/>
            <person name="Ungkulpasvich U."/>
            <person name="Tachaapaikoon C."/>
            <person name="Pason P."/>
            <person name="Waeonukul R."/>
            <person name="Ratanakhanokchai K."/>
            <person name="Kosugi A."/>
        </authorList>
    </citation>
    <scope>NUCLEOTIDE SEQUENCE</scope>
    <source>
        <strain evidence="5">DA-C8</strain>
    </source>
</reference>
<evidence type="ECO:0000313" key="5">
    <source>
        <dbReference type="EMBL" id="GFR38552.1"/>
    </source>
</evidence>
<keyword evidence="2 3" id="KW-0067">ATP-binding</keyword>
<evidence type="ECO:0000313" key="6">
    <source>
        <dbReference type="Proteomes" id="UP000654993"/>
    </source>
</evidence>
<evidence type="ECO:0000256" key="2">
    <source>
        <dbReference type="ARBA" id="ARBA00022840"/>
    </source>
</evidence>
<feature type="domain" description="ATP-grasp" evidence="4">
    <location>
        <begin position="1"/>
        <end position="60"/>
    </location>
</feature>
<dbReference type="InterPro" id="IPR011761">
    <property type="entry name" value="ATP-grasp"/>
</dbReference>
<protein>
    <recommendedName>
        <fullName evidence="4">ATP-grasp domain-containing protein</fullName>
    </recommendedName>
</protein>
<evidence type="ECO:0000259" key="4">
    <source>
        <dbReference type="PROSITE" id="PS50975"/>
    </source>
</evidence>
<dbReference type="InterPro" id="IPR040686">
    <property type="entry name" value="PurK_C"/>
</dbReference>
<dbReference type="GO" id="GO:0005524">
    <property type="term" value="F:ATP binding"/>
    <property type="evidence" value="ECO:0007669"/>
    <property type="project" value="UniProtKB-UniRule"/>
</dbReference>
<reference evidence="5" key="1">
    <citation type="submission" date="2020-08" db="EMBL/GenBank/DDBJ databases">
        <authorList>
            <person name="Uke A."/>
            <person name="Chhe C."/>
            <person name="Baramee S."/>
            <person name="Kosugi A."/>
        </authorList>
    </citation>
    <scope>NUCLEOTIDE SEQUENCE</scope>
    <source>
        <strain evidence="5">DA-C8</strain>
    </source>
</reference>
<dbReference type="Pfam" id="PF17769">
    <property type="entry name" value="PurK_C"/>
    <property type="match status" value="1"/>
</dbReference>
<dbReference type="Proteomes" id="UP000654993">
    <property type="component" value="Unassembled WGS sequence"/>
</dbReference>
<keyword evidence="6" id="KW-1185">Reference proteome</keyword>
<dbReference type="InterPro" id="IPR011054">
    <property type="entry name" value="Rudment_hybrid_motif"/>
</dbReference>
<dbReference type="PANTHER" id="PTHR11609">
    <property type="entry name" value="PURINE BIOSYNTHESIS PROTEIN 6/7, PUR6/7"/>
    <property type="match status" value="1"/>
</dbReference>
<gene>
    <name evidence="5" type="ORF">PRECH8_18480</name>
</gene>
<dbReference type="GO" id="GO:0046872">
    <property type="term" value="F:metal ion binding"/>
    <property type="evidence" value="ECO:0007669"/>
    <property type="project" value="InterPro"/>
</dbReference>
<dbReference type="GO" id="GO:0003824">
    <property type="term" value="F:catalytic activity"/>
    <property type="evidence" value="ECO:0007669"/>
    <property type="project" value="UniProtKB-ARBA"/>
</dbReference>
<dbReference type="EMBL" id="BMAQ01000020">
    <property type="protein sequence ID" value="GFR38552.1"/>
    <property type="molecule type" value="Genomic_DNA"/>
</dbReference>
<evidence type="ECO:0000256" key="1">
    <source>
        <dbReference type="ARBA" id="ARBA00022741"/>
    </source>
</evidence>
<dbReference type="AlphaFoldDB" id="A0A916QD61"/>
<dbReference type="PANTHER" id="PTHR11609:SF5">
    <property type="entry name" value="PHOSPHORIBOSYLAMINOIMIDAZOLE CARBOXYLASE"/>
    <property type="match status" value="1"/>
</dbReference>
<dbReference type="SUPFAM" id="SSF56059">
    <property type="entry name" value="Glutathione synthetase ATP-binding domain-like"/>
    <property type="match status" value="1"/>
</dbReference>
<dbReference type="SUPFAM" id="SSF51246">
    <property type="entry name" value="Rudiment single hybrid motif"/>
    <property type="match status" value="1"/>
</dbReference>
<dbReference type="PROSITE" id="PS50975">
    <property type="entry name" value="ATP_GRASP"/>
    <property type="match status" value="1"/>
</dbReference>
<keyword evidence="1 3" id="KW-0547">Nucleotide-binding</keyword>
<sequence>MAVRIAEALNVVGLIAVEMFLTADGKLYVNELAPRPHNSGHYTMEACRTSQFEQHIRAICNLPLTSTELLTPVVMVNVLGEHLEPLMAWLAAGGEAELEREYGITAKVHLYGKAEAKPKRKMGHVNLLTPDVERALVWIERSTIWS</sequence>
<organism evidence="5 6">
    <name type="scientific">Insulibacter thermoxylanivorax</name>
    <dbReference type="NCBI Taxonomy" id="2749268"/>
    <lineage>
        <taxon>Bacteria</taxon>
        <taxon>Bacillati</taxon>
        <taxon>Bacillota</taxon>
        <taxon>Bacilli</taxon>
        <taxon>Bacillales</taxon>
        <taxon>Paenibacillaceae</taxon>
        <taxon>Insulibacter</taxon>
    </lineage>
</organism>
<accession>A0A916QD61</accession>
<name>A0A916QD61_9BACL</name>
<dbReference type="InterPro" id="IPR003135">
    <property type="entry name" value="ATP-grasp_carboxylate-amine"/>
</dbReference>
<evidence type="ECO:0000256" key="3">
    <source>
        <dbReference type="PROSITE-ProRule" id="PRU00409"/>
    </source>
</evidence>